<organism evidence="4 5">
    <name type="scientific">Metabacillus litoralis</name>
    <dbReference type="NCBI Taxonomy" id="152268"/>
    <lineage>
        <taxon>Bacteria</taxon>
        <taxon>Bacillati</taxon>
        <taxon>Bacillota</taxon>
        <taxon>Bacilli</taxon>
        <taxon>Bacillales</taxon>
        <taxon>Bacillaceae</taxon>
        <taxon>Metabacillus</taxon>
    </lineage>
</organism>
<evidence type="ECO:0000259" key="2">
    <source>
        <dbReference type="Pfam" id="PF00496"/>
    </source>
</evidence>
<dbReference type="GO" id="GO:1904680">
    <property type="term" value="F:peptide transmembrane transporter activity"/>
    <property type="evidence" value="ECO:0007669"/>
    <property type="project" value="TreeGrafter"/>
</dbReference>
<dbReference type="Proteomes" id="UP000321363">
    <property type="component" value="Unassembled WGS sequence"/>
</dbReference>
<dbReference type="Gene3D" id="3.40.190.10">
    <property type="entry name" value="Periplasmic binding protein-like II"/>
    <property type="match status" value="1"/>
</dbReference>
<proteinExistence type="predicted"/>
<evidence type="ECO:0000256" key="1">
    <source>
        <dbReference type="ARBA" id="ARBA00023125"/>
    </source>
</evidence>
<dbReference type="PANTHER" id="PTHR30290:SF72">
    <property type="entry name" value="HTH-TYPE TRANSCRIPTIONAL REGULATOR SGRR"/>
    <property type="match status" value="1"/>
</dbReference>
<evidence type="ECO:0000313" key="5">
    <source>
        <dbReference type="Proteomes" id="UP000321363"/>
    </source>
</evidence>
<name>A0A5C6W0G7_9BACI</name>
<dbReference type="InterPro" id="IPR000914">
    <property type="entry name" value="SBP_5_dom"/>
</dbReference>
<feature type="domain" description="Transcriptional regulator SgrR N-terminal HTH" evidence="3">
    <location>
        <begin position="17"/>
        <end position="122"/>
    </location>
</feature>
<keyword evidence="1" id="KW-0238">DNA-binding</keyword>
<dbReference type="Pfam" id="PF00496">
    <property type="entry name" value="SBP_bac_5"/>
    <property type="match status" value="1"/>
</dbReference>
<gene>
    <name evidence="4" type="ORF">FS935_10950</name>
</gene>
<dbReference type="EMBL" id="VOQF01000006">
    <property type="protein sequence ID" value="TXC90449.1"/>
    <property type="molecule type" value="Genomic_DNA"/>
</dbReference>
<dbReference type="PANTHER" id="PTHR30290">
    <property type="entry name" value="PERIPLASMIC BINDING COMPONENT OF ABC TRANSPORTER"/>
    <property type="match status" value="1"/>
</dbReference>
<dbReference type="Pfam" id="PF12793">
    <property type="entry name" value="SgrR_N"/>
    <property type="match status" value="1"/>
</dbReference>
<keyword evidence="5" id="KW-1185">Reference proteome</keyword>
<dbReference type="SUPFAM" id="SSF53850">
    <property type="entry name" value="Periplasmic binding protein-like II"/>
    <property type="match status" value="1"/>
</dbReference>
<dbReference type="GO" id="GO:0015833">
    <property type="term" value="P:peptide transport"/>
    <property type="evidence" value="ECO:0007669"/>
    <property type="project" value="TreeGrafter"/>
</dbReference>
<sequence length="611" mass="71388">MEISYFREAAMNVIEHYINLRLAFMDTEEEEIIETTTAAISDCLSCTMRNTNHLINKMNENGYLNWIPQKGRGRKSALIFHLPLNDAASLNVKRLLKEKSFEEAYRYIMETKFSQSIKDTLLSGIQSEFGLQSITLSSGRKDTLKIPQETKIHTLDPAFIGIVHEAHIAYHIFDTLIRYDKNSKSYSPGIALAWDETKGGKEWTFYLRKGVLFHHGRLVEAKDVQYTIQRILNNKEIPYHTLFSGIKSVEIIDEITVKFVLEEVNYMFLDIMSSFFSSILPHDCVVNPAKPIGTGPYKVAKHDDHLLVLEVFPYYFLGRAFLDTIEIWHVPMSLNLENKKQKEPVNLSEHNIKTFQELGSFFFMFNMKKQGPHQDQCVRLAFQQLIDSKELVEDLGFPRRMPAYSFIYERSSQEHCLETSLTRAKQLLQSSMYKGEVLKLATFDFREAIEDMNWLKKRCDQIGLNIDISTINSTDIYQNDRFDCYDLIYTGETFEENEELSLYMLYSSEHSILRRALSTEFRLEIDEKLKMVLLEKEIKNRVDRFYFIEKWLKEVAVLVQTYHTLEEQNYHKALNGITVSGYGMPDFRHLWVKPKIDIEKQADASYSIYIP</sequence>
<evidence type="ECO:0000313" key="4">
    <source>
        <dbReference type="EMBL" id="TXC90449.1"/>
    </source>
</evidence>
<dbReference type="GO" id="GO:0003677">
    <property type="term" value="F:DNA binding"/>
    <property type="evidence" value="ECO:0007669"/>
    <property type="project" value="UniProtKB-KW"/>
</dbReference>
<evidence type="ECO:0008006" key="6">
    <source>
        <dbReference type="Google" id="ProtNLM"/>
    </source>
</evidence>
<evidence type="ECO:0000259" key="3">
    <source>
        <dbReference type="Pfam" id="PF12793"/>
    </source>
</evidence>
<accession>A0A5C6W0G7</accession>
<dbReference type="AlphaFoldDB" id="A0A5C6W0G7"/>
<feature type="domain" description="Solute-binding protein family 5" evidence="2">
    <location>
        <begin position="186"/>
        <end position="491"/>
    </location>
</feature>
<dbReference type="InterPro" id="IPR039424">
    <property type="entry name" value="SBP_5"/>
</dbReference>
<protein>
    <recommendedName>
        <fullName evidence="6">ABC transporter substrate-binding protein</fullName>
    </recommendedName>
</protein>
<reference evidence="4 5" key="1">
    <citation type="journal article" date="2005" name="Int. J. Syst. Evol. Microbiol.">
        <title>Bacillus litoralis sp. nov., isolated from a tidal flat of the Yellow Sea in Korea.</title>
        <authorList>
            <person name="Yoon J.H."/>
            <person name="Oh T.K."/>
        </authorList>
    </citation>
    <scope>NUCLEOTIDE SEQUENCE [LARGE SCALE GENOMIC DNA]</scope>
    <source>
        <strain evidence="4 5">SW-211</strain>
    </source>
</reference>
<dbReference type="Gene3D" id="3.10.105.10">
    <property type="entry name" value="Dipeptide-binding Protein, Domain 3"/>
    <property type="match status" value="1"/>
</dbReference>
<dbReference type="InterPro" id="IPR025370">
    <property type="entry name" value="SgrR_HTH_N"/>
</dbReference>
<comment type="caution">
    <text evidence="4">The sequence shown here is derived from an EMBL/GenBank/DDBJ whole genome shotgun (WGS) entry which is preliminary data.</text>
</comment>